<sequence>MANFGRMPVVRASFLLLLLVLLGTLSAGAHAASNDTGCATCRDTDNCETAVNGKPGKFCNTYNKMDYDSANRFVNESLPCCCGVEEKCLSDLLACSCQAAVLTPQTSQPTKINTKSSGFWTTARIGLFVGCALFAVAAGVGYYFWMKASAKKVFGPTGMPQVYVAQSVHAHHGHPHSGAPQQMQQAYGGNGYNGGGGNDHHRGAGTVAATRYGGVGEL</sequence>
<keyword evidence="1" id="KW-0812">Transmembrane</keyword>
<evidence type="ECO:0000313" key="4">
    <source>
        <dbReference type="Proteomes" id="UP000019132"/>
    </source>
</evidence>
<dbReference type="AlphaFoldDB" id="K3WEN7"/>
<evidence type="ECO:0000256" key="1">
    <source>
        <dbReference type="SAM" id="Phobius"/>
    </source>
</evidence>
<keyword evidence="2" id="KW-0732">Signal</keyword>
<dbReference type="EMBL" id="GL376603">
    <property type="status" value="NOT_ANNOTATED_CDS"/>
    <property type="molecule type" value="Genomic_DNA"/>
</dbReference>
<keyword evidence="1" id="KW-0472">Membrane</keyword>
<dbReference type="STRING" id="431595.K3WEN7"/>
<dbReference type="VEuPathDB" id="FungiDB:PYU1_G003418"/>
<reference evidence="4" key="1">
    <citation type="journal article" date="2010" name="Genome Biol.">
        <title>Genome sequence of the necrotrophic plant pathogen Pythium ultimum reveals original pathogenicity mechanisms and effector repertoire.</title>
        <authorList>
            <person name="Levesque C.A."/>
            <person name="Brouwer H."/>
            <person name="Cano L."/>
            <person name="Hamilton J.P."/>
            <person name="Holt C."/>
            <person name="Huitema E."/>
            <person name="Raffaele S."/>
            <person name="Robideau G.P."/>
            <person name="Thines M."/>
            <person name="Win J."/>
            <person name="Zerillo M.M."/>
            <person name="Beakes G.W."/>
            <person name="Boore J.L."/>
            <person name="Busam D."/>
            <person name="Dumas B."/>
            <person name="Ferriera S."/>
            <person name="Fuerstenberg S.I."/>
            <person name="Gachon C.M."/>
            <person name="Gaulin E."/>
            <person name="Govers F."/>
            <person name="Grenville-Briggs L."/>
            <person name="Horner N."/>
            <person name="Hostetler J."/>
            <person name="Jiang R.H."/>
            <person name="Johnson J."/>
            <person name="Krajaejun T."/>
            <person name="Lin H."/>
            <person name="Meijer H.J."/>
            <person name="Moore B."/>
            <person name="Morris P."/>
            <person name="Phuntmart V."/>
            <person name="Puiu D."/>
            <person name="Shetty J."/>
            <person name="Stajich J.E."/>
            <person name="Tripathy S."/>
            <person name="Wawra S."/>
            <person name="van West P."/>
            <person name="Whitty B.R."/>
            <person name="Coutinho P.M."/>
            <person name="Henrissat B."/>
            <person name="Martin F."/>
            <person name="Thomas P.D."/>
            <person name="Tyler B.M."/>
            <person name="De Vries R.P."/>
            <person name="Kamoun S."/>
            <person name="Yandell M."/>
            <person name="Tisserat N."/>
            <person name="Buell C.R."/>
        </authorList>
    </citation>
    <scope>NUCLEOTIDE SEQUENCE</scope>
    <source>
        <strain evidence="4">DAOM:BR144</strain>
    </source>
</reference>
<dbReference type="InParanoid" id="K3WEN7"/>
<organism evidence="3 4">
    <name type="scientific">Globisporangium ultimum (strain ATCC 200006 / CBS 805.95 / DAOM BR144)</name>
    <name type="common">Pythium ultimum</name>
    <dbReference type="NCBI Taxonomy" id="431595"/>
    <lineage>
        <taxon>Eukaryota</taxon>
        <taxon>Sar</taxon>
        <taxon>Stramenopiles</taxon>
        <taxon>Oomycota</taxon>
        <taxon>Peronosporomycetes</taxon>
        <taxon>Pythiales</taxon>
        <taxon>Pythiaceae</taxon>
        <taxon>Globisporangium</taxon>
    </lineage>
</organism>
<name>K3WEN7_GLOUD</name>
<dbReference type="HOGENOM" id="CLU_1269148_0_0_1"/>
<reference evidence="4" key="2">
    <citation type="submission" date="2010-04" db="EMBL/GenBank/DDBJ databases">
        <authorList>
            <person name="Buell R."/>
            <person name="Hamilton J."/>
            <person name="Hostetler J."/>
        </authorList>
    </citation>
    <scope>NUCLEOTIDE SEQUENCE [LARGE SCALE GENOMIC DNA]</scope>
    <source>
        <strain evidence="4">DAOM:BR144</strain>
    </source>
</reference>
<feature type="chain" id="PRO_5003871887" evidence="2">
    <location>
        <begin position="32"/>
        <end position="218"/>
    </location>
</feature>
<feature type="transmembrane region" description="Helical" evidence="1">
    <location>
        <begin position="125"/>
        <end position="145"/>
    </location>
</feature>
<dbReference type="Proteomes" id="UP000019132">
    <property type="component" value="Unassembled WGS sequence"/>
</dbReference>
<evidence type="ECO:0000256" key="2">
    <source>
        <dbReference type="SAM" id="SignalP"/>
    </source>
</evidence>
<accession>K3WEN7</accession>
<proteinExistence type="predicted"/>
<keyword evidence="4" id="KW-1185">Reference proteome</keyword>
<keyword evidence="1" id="KW-1133">Transmembrane helix</keyword>
<dbReference type="EnsemblProtists" id="PYU1_T003428">
    <property type="protein sequence ID" value="PYU1_T003428"/>
    <property type="gene ID" value="PYU1_G003418"/>
</dbReference>
<reference evidence="3" key="3">
    <citation type="submission" date="2015-02" db="UniProtKB">
        <authorList>
            <consortium name="EnsemblProtists"/>
        </authorList>
    </citation>
    <scope>IDENTIFICATION</scope>
    <source>
        <strain evidence="3">DAOM BR144</strain>
    </source>
</reference>
<evidence type="ECO:0000313" key="3">
    <source>
        <dbReference type="EnsemblProtists" id="PYU1_T003428"/>
    </source>
</evidence>
<feature type="signal peptide" evidence="2">
    <location>
        <begin position="1"/>
        <end position="31"/>
    </location>
</feature>
<protein>
    <submittedName>
        <fullName evidence="3">Uncharacterized protein</fullName>
    </submittedName>
</protein>